<name>A0A2U9IVT6_9CREN</name>
<organism evidence="1 2">
    <name type="scientific">Metallosphaera hakonensis JCM 8857 = DSM 7519</name>
    <dbReference type="NCBI Taxonomy" id="1293036"/>
    <lineage>
        <taxon>Archaea</taxon>
        <taxon>Thermoproteota</taxon>
        <taxon>Thermoprotei</taxon>
        <taxon>Sulfolobales</taxon>
        <taxon>Sulfolobaceae</taxon>
        <taxon>Metallosphaera</taxon>
    </lineage>
</organism>
<keyword evidence="2" id="KW-1185">Reference proteome</keyword>
<evidence type="ECO:0000313" key="1">
    <source>
        <dbReference type="EMBL" id="AWS00192.1"/>
    </source>
</evidence>
<dbReference type="Proteomes" id="UP000247586">
    <property type="component" value="Chromosome"/>
</dbReference>
<evidence type="ECO:0000313" key="2">
    <source>
        <dbReference type="Proteomes" id="UP000247586"/>
    </source>
</evidence>
<reference evidence="2" key="3">
    <citation type="submission" date="2020-03" db="EMBL/GenBank/DDBJ databases">
        <title>Sequencing and Assembly of Multiple Reported Metal-Biooxidizing Members of the Extremely Thermoacidophilic Archaeal Family Sulfolobaceae.</title>
        <authorList>
            <person name="Counts J.A."/>
            <person name="Kelly R.M."/>
        </authorList>
    </citation>
    <scope>NUCLEOTIDE SEQUENCE [LARGE SCALE GENOMIC DNA]</scope>
    <source>
        <strain evidence="2">HO1-1</strain>
    </source>
</reference>
<accession>A0A2U9IVT6</accession>
<dbReference type="AlphaFoldDB" id="A0A2U9IVT6"/>
<reference evidence="1 2" key="1">
    <citation type="submission" date="2018-05" db="EMBL/GenBank/DDBJ databases">
        <title>Complete Genome Sequences of Extremely Thermoacidophilic, Metal-Mobilizing Type-Strain Members of the Archaeal Family Sulfolobaceae: Acidianus brierleyi DSM-1651T, Acidianus sulfidivorans DSM-18786T, Metallosphaera hakonensis DSM-7519T, and Metallosphaera prunae DSM-10039T.</title>
        <authorList>
            <person name="Counts J.A."/>
            <person name="Kelly R.M."/>
        </authorList>
    </citation>
    <scope>NUCLEOTIDE SEQUENCE [LARGE SCALE GENOMIC DNA]</scope>
    <source>
        <strain evidence="1 2">HO1-1</strain>
    </source>
</reference>
<dbReference type="EMBL" id="CP029287">
    <property type="protein sequence ID" value="AWS00192.1"/>
    <property type="molecule type" value="Genomic_DNA"/>
</dbReference>
<protein>
    <submittedName>
        <fullName evidence="1">Uncharacterized protein</fullName>
    </submittedName>
</protein>
<proteinExistence type="predicted"/>
<reference evidence="2" key="2">
    <citation type="submission" date="2020-03" db="EMBL/GenBank/DDBJ databases">
        <title>Complete Genome Sequences of Extremely Thermoacidophilic, Metal-Mobilizing Type-Strain Members of the Archaeal Family Sulfolobaceae: Acidianus brierleyi DSM-1651T, Acidianus sulfidivorans DSM-18786T, Metallosphaera hakonensis DSM-7519T, and Metallosphaera prunae DSM-10039T.</title>
        <authorList>
            <person name="Counts J.A."/>
            <person name="Kelly R.M."/>
        </authorList>
    </citation>
    <scope>NUCLEOTIDE SEQUENCE [LARGE SCALE GENOMIC DNA]</scope>
    <source>
        <strain evidence="2">HO1-1</strain>
    </source>
</reference>
<gene>
    <name evidence="1" type="ORF">DFR87_11405</name>
</gene>
<sequence>MSILGPWTSQKSCGSLFFPLSLFDSVMGQLHLRVLVVDVRERYSLEDILGKESSLYAMAEQFKWILSTILP</sequence>